<dbReference type="AlphaFoldDB" id="A0A6J4TA57"/>
<evidence type="ECO:0000256" key="3">
    <source>
        <dbReference type="ARBA" id="ARBA00022801"/>
    </source>
</evidence>
<dbReference type="GO" id="GO:0006308">
    <property type="term" value="P:DNA catabolic process"/>
    <property type="evidence" value="ECO:0007669"/>
    <property type="project" value="UniProtKB-UniRule"/>
</dbReference>
<accession>A0A6J4TA57</accession>
<reference evidence="8" key="1">
    <citation type="submission" date="2020-02" db="EMBL/GenBank/DDBJ databases">
        <authorList>
            <person name="Meier V. D."/>
        </authorList>
    </citation>
    <scope>NUCLEOTIDE SEQUENCE</scope>
    <source>
        <strain evidence="8">AVDCRST_MAG13</strain>
    </source>
</reference>
<dbReference type="Pfam" id="PF02601">
    <property type="entry name" value="Exonuc_VII_L"/>
    <property type="match status" value="1"/>
</dbReference>
<dbReference type="NCBIfam" id="TIGR00237">
    <property type="entry name" value="xseA"/>
    <property type="match status" value="1"/>
</dbReference>
<dbReference type="PANTHER" id="PTHR30008:SF0">
    <property type="entry name" value="EXODEOXYRIBONUCLEASE 7 LARGE SUBUNIT"/>
    <property type="match status" value="1"/>
</dbReference>
<dbReference type="InterPro" id="IPR020579">
    <property type="entry name" value="Exonuc_VII_lsu_C"/>
</dbReference>
<dbReference type="Pfam" id="PF13742">
    <property type="entry name" value="tRNA_anti_2"/>
    <property type="match status" value="1"/>
</dbReference>
<feature type="non-terminal residue" evidence="8">
    <location>
        <position position="363"/>
    </location>
</feature>
<feature type="domain" description="Exonuclease VII large subunit C-terminal" evidence="6">
    <location>
        <begin position="142"/>
        <end position="355"/>
    </location>
</feature>
<evidence type="ECO:0000259" key="6">
    <source>
        <dbReference type="Pfam" id="PF02601"/>
    </source>
</evidence>
<evidence type="ECO:0000256" key="2">
    <source>
        <dbReference type="ARBA" id="ARBA00022722"/>
    </source>
</evidence>
<keyword evidence="1" id="KW-0963">Cytoplasm</keyword>
<dbReference type="PANTHER" id="PTHR30008">
    <property type="entry name" value="EXODEOXYRIBONUCLEASE 7 LARGE SUBUNIT"/>
    <property type="match status" value="1"/>
</dbReference>
<keyword evidence="4" id="KW-0269">Exonuclease</keyword>
<dbReference type="GO" id="GO:0009318">
    <property type="term" value="C:exodeoxyribonuclease VII complex"/>
    <property type="evidence" value="ECO:0007669"/>
    <property type="project" value="UniProtKB-UniRule"/>
</dbReference>
<evidence type="ECO:0000256" key="4">
    <source>
        <dbReference type="ARBA" id="ARBA00022839"/>
    </source>
</evidence>
<evidence type="ECO:0000256" key="1">
    <source>
        <dbReference type="ARBA" id="ARBA00022490"/>
    </source>
</evidence>
<proteinExistence type="predicted"/>
<gene>
    <name evidence="8" type="ORF">AVDCRST_MAG13-3191</name>
</gene>
<feature type="domain" description="OB-fold nucleic acid binding" evidence="7">
    <location>
        <begin position="23"/>
        <end position="106"/>
    </location>
</feature>
<dbReference type="InterPro" id="IPR003753">
    <property type="entry name" value="Exonuc_VII_L"/>
</dbReference>
<evidence type="ECO:0000256" key="5">
    <source>
        <dbReference type="NCBIfam" id="TIGR00237"/>
    </source>
</evidence>
<keyword evidence="2" id="KW-0540">Nuclease</keyword>
<dbReference type="EC" id="3.1.11.6" evidence="5"/>
<dbReference type="InterPro" id="IPR025824">
    <property type="entry name" value="OB-fold_nuc-bd_dom"/>
</dbReference>
<evidence type="ECO:0000313" key="8">
    <source>
        <dbReference type="EMBL" id="CAA9517845.1"/>
    </source>
</evidence>
<dbReference type="GO" id="GO:0008855">
    <property type="term" value="F:exodeoxyribonuclease VII activity"/>
    <property type="evidence" value="ECO:0007669"/>
    <property type="project" value="UniProtKB-UniRule"/>
</dbReference>
<keyword evidence="3 8" id="KW-0378">Hydrolase</keyword>
<evidence type="ECO:0000259" key="7">
    <source>
        <dbReference type="Pfam" id="PF13742"/>
    </source>
</evidence>
<protein>
    <recommendedName>
        <fullName evidence="5">Exodeoxyribonuclease VII large subunit</fullName>
        <ecNumber evidence="5">3.1.11.6</ecNumber>
    </recommendedName>
</protein>
<dbReference type="CDD" id="cd04489">
    <property type="entry name" value="ExoVII_LU_OBF"/>
    <property type="match status" value="1"/>
</dbReference>
<organism evidence="8">
    <name type="scientific">uncultured Solirubrobacteraceae bacterium</name>
    <dbReference type="NCBI Taxonomy" id="1162706"/>
    <lineage>
        <taxon>Bacteria</taxon>
        <taxon>Bacillati</taxon>
        <taxon>Actinomycetota</taxon>
        <taxon>Thermoleophilia</taxon>
        <taxon>Solirubrobacterales</taxon>
        <taxon>Solirubrobacteraceae</taxon>
        <taxon>environmental samples</taxon>
    </lineage>
</organism>
<sequence>MADVGETRPEGIEGSLLKGPFAVGEYAAALARQLRGFARVQLVGEVSNLRVSRAKVYWQLRDARGALDCAMWRTDFEALGLGPGVLADGAQVVVAGGTDYYPGSAQASPHFHFAVADLRIAGEGDLLAQVDRLRRVLDAEGLLRPQKRLPRPELPRTIGVVTGEGGKARDDVLAGLRRRGWEGRLVWAFAPVQDRHAAPRITRALQDLAAVGGVDVIVVARGGGSFADLLAFCDETLCRTVALLPVPVISSVGHHTDRTLLDDVAAVCCSTPTHAAEAAVPLHPGQAREALTASARRLSVHGRRAVLVRARHLASLSRVPAAVVARQRARLHQLLRELRASAIRRGMAERGRDVRVLGASLDR</sequence>
<dbReference type="GO" id="GO:0003676">
    <property type="term" value="F:nucleic acid binding"/>
    <property type="evidence" value="ECO:0007669"/>
    <property type="project" value="InterPro"/>
</dbReference>
<dbReference type="EMBL" id="CADCVO010000511">
    <property type="protein sequence ID" value="CAA9517845.1"/>
    <property type="molecule type" value="Genomic_DNA"/>
</dbReference>
<name>A0A6J4TA57_9ACTN</name>